<proteinExistence type="predicted"/>
<dbReference type="AlphaFoldDB" id="A0A2A2LUD0"/>
<dbReference type="Proteomes" id="UP000218231">
    <property type="component" value="Unassembled WGS sequence"/>
</dbReference>
<name>A0A2A2LUD0_9BILA</name>
<sequence>MISRYLYKQYIRLLTDWPKDMAKGADNDLSTFLVTQVERAFRQEQELDNNLCEKKYQALKRIASDDVNKAYPHSYKSGVFGLNLEQLQEVNSLAVRKQIGLTRSESIFRRIKNFVFPKKTLDVQPG</sequence>
<accession>A0A2A2LUD0</accession>
<gene>
    <name evidence="1" type="ORF">WR25_18092</name>
</gene>
<protein>
    <recommendedName>
        <fullName evidence="3">Ubiquinol-cytochrome-c reductase complex assembly factor 2</fullName>
    </recommendedName>
</protein>
<comment type="caution">
    <text evidence="1">The sequence shown here is derived from an EMBL/GenBank/DDBJ whole genome shotgun (WGS) entry which is preliminary data.</text>
</comment>
<reference evidence="1 2" key="1">
    <citation type="journal article" date="2017" name="Curr. Biol.">
        <title>Genome architecture and evolution of a unichromosomal asexual nematode.</title>
        <authorList>
            <person name="Fradin H."/>
            <person name="Zegar C."/>
            <person name="Gutwein M."/>
            <person name="Lucas J."/>
            <person name="Kovtun M."/>
            <person name="Corcoran D."/>
            <person name="Baugh L.R."/>
            <person name="Kiontke K."/>
            <person name="Gunsalus K."/>
            <person name="Fitch D.H."/>
            <person name="Piano F."/>
        </authorList>
    </citation>
    <scope>NUCLEOTIDE SEQUENCE [LARGE SCALE GENOMIC DNA]</scope>
    <source>
        <strain evidence="1">PF1309</strain>
    </source>
</reference>
<keyword evidence="2" id="KW-1185">Reference proteome</keyword>
<dbReference type="Pfam" id="PF20180">
    <property type="entry name" value="UQCC2_CBP6"/>
    <property type="match status" value="1"/>
</dbReference>
<evidence type="ECO:0008006" key="3">
    <source>
        <dbReference type="Google" id="ProtNLM"/>
    </source>
</evidence>
<dbReference type="EMBL" id="LIAE01006441">
    <property type="protein sequence ID" value="PAV89587.1"/>
    <property type="molecule type" value="Genomic_DNA"/>
</dbReference>
<organism evidence="1 2">
    <name type="scientific">Diploscapter pachys</name>
    <dbReference type="NCBI Taxonomy" id="2018661"/>
    <lineage>
        <taxon>Eukaryota</taxon>
        <taxon>Metazoa</taxon>
        <taxon>Ecdysozoa</taxon>
        <taxon>Nematoda</taxon>
        <taxon>Chromadorea</taxon>
        <taxon>Rhabditida</taxon>
        <taxon>Rhabditina</taxon>
        <taxon>Rhabditomorpha</taxon>
        <taxon>Rhabditoidea</taxon>
        <taxon>Rhabditidae</taxon>
        <taxon>Diploscapter</taxon>
    </lineage>
</organism>
<evidence type="ECO:0000313" key="1">
    <source>
        <dbReference type="EMBL" id="PAV89587.1"/>
    </source>
</evidence>
<dbReference type="OrthoDB" id="16290at2759"/>
<evidence type="ECO:0000313" key="2">
    <source>
        <dbReference type="Proteomes" id="UP000218231"/>
    </source>
</evidence>